<dbReference type="OrthoDB" id="4707781at2"/>
<dbReference type="PATRIC" id="fig|710421.3.peg.4901"/>
<dbReference type="HOGENOM" id="CLU_069356_38_2_11"/>
<dbReference type="PROSITE" id="PS50977">
    <property type="entry name" value="HTH_TETR_2"/>
    <property type="match status" value="1"/>
</dbReference>
<dbReference type="SUPFAM" id="SSF46689">
    <property type="entry name" value="Homeodomain-like"/>
    <property type="match status" value="1"/>
</dbReference>
<dbReference type="EMBL" id="CP003053">
    <property type="protein sequence ID" value="AFM19611.1"/>
    <property type="molecule type" value="Genomic_DNA"/>
</dbReference>
<evidence type="ECO:0000256" key="2">
    <source>
        <dbReference type="PROSITE-ProRule" id="PRU00335"/>
    </source>
</evidence>
<feature type="DNA-binding region" description="H-T-H motif" evidence="2">
    <location>
        <begin position="23"/>
        <end position="42"/>
    </location>
</feature>
<evidence type="ECO:0000313" key="4">
    <source>
        <dbReference type="EMBL" id="AFM19611.1"/>
    </source>
</evidence>
<gene>
    <name evidence="4" type="ordered locus">Mycch_4918</name>
</gene>
<name>I4BQQ4_MYCCN</name>
<evidence type="ECO:0000259" key="3">
    <source>
        <dbReference type="PROSITE" id="PS50977"/>
    </source>
</evidence>
<keyword evidence="1 2" id="KW-0238">DNA-binding</keyword>
<evidence type="ECO:0000313" key="5">
    <source>
        <dbReference type="Proteomes" id="UP000006057"/>
    </source>
</evidence>
<dbReference type="STRING" id="710421.Mycch_4918"/>
<dbReference type="eggNOG" id="COG1309">
    <property type="taxonomic scope" value="Bacteria"/>
</dbReference>
<dbReference type="Gene3D" id="1.10.357.10">
    <property type="entry name" value="Tetracycline Repressor, domain 2"/>
    <property type="match status" value="1"/>
</dbReference>
<dbReference type="InterPro" id="IPR009057">
    <property type="entry name" value="Homeodomain-like_sf"/>
</dbReference>
<dbReference type="KEGG" id="mcb:Mycch_4918"/>
<keyword evidence="5" id="KW-1185">Reference proteome</keyword>
<dbReference type="RefSeq" id="WP_014818077.1">
    <property type="nucleotide sequence ID" value="NC_018027.1"/>
</dbReference>
<dbReference type="GO" id="GO:0003677">
    <property type="term" value="F:DNA binding"/>
    <property type="evidence" value="ECO:0007669"/>
    <property type="project" value="UniProtKB-UniRule"/>
</dbReference>
<proteinExistence type="predicted"/>
<protein>
    <submittedName>
        <fullName evidence="4">Transcriptional regulator, TetR family</fullName>
    </submittedName>
</protein>
<accession>I4BQQ4</accession>
<reference evidence="4 5" key="1">
    <citation type="submission" date="2012-06" db="EMBL/GenBank/DDBJ databases">
        <title>Complete sequence of chromosome of Mycobacterium chubuense NBB4.</title>
        <authorList>
            <consortium name="US DOE Joint Genome Institute"/>
            <person name="Lucas S."/>
            <person name="Han J."/>
            <person name="Lapidus A."/>
            <person name="Cheng J.-F."/>
            <person name="Goodwin L."/>
            <person name="Pitluck S."/>
            <person name="Peters L."/>
            <person name="Mikhailova N."/>
            <person name="Teshima H."/>
            <person name="Detter J.C."/>
            <person name="Han C."/>
            <person name="Tapia R."/>
            <person name="Land M."/>
            <person name="Hauser L."/>
            <person name="Kyrpides N."/>
            <person name="Ivanova N."/>
            <person name="Pagani I."/>
            <person name="Mattes T."/>
            <person name="Holmes A."/>
            <person name="Rutledge P."/>
            <person name="Paulsen I."/>
            <person name="Coleman N."/>
            <person name="Woyke T."/>
        </authorList>
    </citation>
    <scope>NUCLEOTIDE SEQUENCE [LARGE SCALE GENOMIC DNA]</scope>
    <source>
        <strain evidence="4 5">NBB4</strain>
    </source>
</reference>
<sequence>MNSPARDLLEVAARVLADDPSASMADIAGAGGVGRATAWRHLGSREQLLSELYARSLSATRKALARTLGAEPLVTPEVVVDVVQALGAIGDRYRALRQLRPLDDTARREVAAVMRPLRDGFVRGQAAGRVRADITPELGVSLVAGVVAAALDPRTGASDPARAVRDAARVLADGLRTEPGRGTR</sequence>
<evidence type="ECO:0000256" key="1">
    <source>
        <dbReference type="ARBA" id="ARBA00023125"/>
    </source>
</evidence>
<organism evidence="4 5">
    <name type="scientific">Mycolicibacterium chubuense (strain NBB4)</name>
    <name type="common">Mycobacterium chubuense</name>
    <dbReference type="NCBI Taxonomy" id="710421"/>
    <lineage>
        <taxon>Bacteria</taxon>
        <taxon>Bacillati</taxon>
        <taxon>Actinomycetota</taxon>
        <taxon>Actinomycetes</taxon>
        <taxon>Mycobacteriales</taxon>
        <taxon>Mycobacteriaceae</taxon>
        <taxon>Mycolicibacterium</taxon>
    </lineage>
</organism>
<dbReference type="InterPro" id="IPR001647">
    <property type="entry name" value="HTH_TetR"/>
</dbReference>
<dbReference type="Proteomes" id="UP000006057">
    <property type="component" value="Chromosome"/>
</dbReference>
<feature type="domain" description="HTH tetR-type" evidence="3">
    <location>
        <begin position="2"/>
        <end position="60"/>
    </location>
</feature>
<dbReference type="AlphaFoldDB" id="I4BQQ4"/>